<gene>
    <name evidence="2" type="ORF">HW566_01845</name>
</gene>
<dbReference type="InterPro" id="IPR036388">
    <property type="entry name" value="WH-like_DNA-bd_sf"/>
</dbReference>
<organism evidence="2 3">
    <name type="scientific">Microbacterium oleivorans</name>
    <dbReference type="NCBI Taxonomy" id="273677"/>
    <lineage>
        <taxon>Bacteria</taxon>
        <taxon>Bacillati</taxon>
        <taxon>Actinomycetota</taxon>
        <taxon>Actinomycetes</taxon>
        <taxon>Micrococcales</taxon>
        <taxon>Microbacteriaceae</taxon>
        <taxon>Microbacterium</taxon>
    </lineage>
</organism>
<dbReference type="InterPro" id="IPR000835">
    <property type="entry name" value="HTH_MarR-typ"/>
</dbReference>
<dbReference type="PANTHER" id="PTHR33164:SF104">
    <property type="entry name" value="TRANSCRIPTIONAL REGULATORY PROTEIN"/>
    <property type="match status" value="1"/>
</dbReference>
<proteinExistence type="predicted"/>
<dbReference type="InterPro" id="IPR036390">
    <property type="entry name" value="WH_DNA-bd_sf"/>
</dbReference>
<dbReference type="SUPFAM" id="SSF46785">
    <property type="entry name" value="Winged helix' DNA-binding domain"/>
    <property type="match status" value="1"/>
</dbReference>
<evidence type="ECO:0000313" key="2">
    <source>
        <dbReference type="EMBL" id="QLD10634.1"/>
    </source>
</evidence>
<feature type="domain" description="HTH marR-type" evidence="1">
    <location>
        <begin position="22"/>
        <end position="157"/>
    </location>
</feature>
<reference evidence="2 3" key="1">
    <citation type="submission" date="2020-06" db="EMBL/GenBank/DDBJ databases">
        <authorList>
            <person name="Jo H."/>
        </authorList>
    </citation>
    <scope>NUCLEOTIDE SEQUENCE [LARGE SCALE GENOMIC DNA]</scope>
    <source>
        <strain evidence="2 3">I46</strain>
    </source>
</reference>
<dbReference type="PANTHER" id="PTHR33164">
    <property type="entry name" value="TRANSCRIPTIONAL REGULATOR, MARR FAMILY"/>
    <property type="match status" value="1"/>
</dbReference>
<evidence type="ECO:0000313" key="3">
    <source>
        <dbReference type="Proteomes" id="UP000509638"/>
    </source>
</evidence>
<dbReference type="RefSeq" id="WP_178009900.1">
    <property type="nucleotide sequence ID" value="NZ_CP058316.1"/>
</dbReference>
<name>A0A7D5IRM9_9MICO</name>
<dbReference type="PROSITE" id="PS50995">
    <property type="entry name" value="HTH_MARR_2"/>
    <property type="match status" value="1"/>
</dbReference>
<dbReference type="Pfam" id="PF12802">
    <property type="entry name" value="MarR_2"/>
    <property type="match status" value="1"/>
</dbReference>
<protein>
    <submittedName>
        <fullName evidence="2">MarR family transcriptional regulator</fullName>
    </submittedName>
</protein>
<dbReference type="Proteomes" id="UP000509638">
    <property type="component" value="Chromosome"/>
</dbReference>
<dbReference type="GO" id="GO:0003700">
    <property type="term" value="F:DNA-binding transcription factor activity"/>
    <property type="evidence" value="ECO:0007669"/>
    <property type="project" value="InterPro"/>
</dbReference>
<accession>A0A7D5IRM9</accession>
<sequence>MDQVDRILEQWRAARPDLDARPMAVIGRLSRAAAAVDARLAETFARHGIDAATFDVLATLVRQGAPHELAPADLAADAMISSSAVAQRLNRLESLGLITRHPDPRDGRGKLVRLSAAGREVIDRALPDHLATEEAVLEVFTDEERTVLAGLLRRFVGTGTSPGRPIGARPPRG</sequence>
<dbReference type="SMART" id="SM00347">
    <property type="entry name" value="HTH_MARR"/>
    <property type="match status" value="1"/>
</dbReference>
<evidence type="ECO:0000259" key="1">
    <source>
        <dbReference type="PROSITE" id="PS50995"/>
    </source>
</evidence>
<dbReference type="GO" id="GO:0006950">
    <property type="term" value="P:response to stress"/>
    <property type="evidence" value="ECO:0007669"/>
    <property type="project" value="TreeGrafter"/>
</dbReference>
<dbReference type="InterPro" id="IPR039422">
    <property type="entry name" value="MarR/SlyA-like"/>
</dbReference>
<dbReference type="EMBL" id="CP058316">
    <property type="protein sequence ID" value="QLD10634.1"/>
    <property type="molecule type" value="Genomic_DNA"/>
</dbReference>
<dbReference type="Gene3D" id="1.10.10.10">
    <property type="entry name" value="Winged helix-like DNA-binding domain superfamily/Winged helix DNA-binding domain"/>
    <property type="match status" value="1"/>
</dbReference>
<dbReference type="AlphaFoldDB" id="A0A7D5IRM9"/>
<dbReference type="PRINTS" id="PR00598">
    <property type="entry name" value="HTHMARR"/>
</dbReference>